<dbReference type="RefSeq" id="XP_002183624.1">
    <property type="nucleotide sequence ID" value="XM_002183588.1"/>
</dbReference>
<comment type="similarity">
    <text evidence="1">Belongs to the RAD52 family.</text>
</comment>
<dbReference type="STRING" id="556484.B7G9F5"/>
<dbReference type="PANTHER" id="PTHR12132:SF1">
    <property type="entry name" value="DNA REPAIR PROTEIN RAD52 HOMOLOG"/>
    <property type="match status" value="1"/>
</dbReference>
<keyword evidence="7" id="KW-1185">Reference proteome</keyword>
<protein>
    <recommendedName>
        <fullName evidence="8">DNA repair and recombination protein RAD52</fullName>
    </recommendedName>
</protein>
<evidence type="ECO:0000256" key="2">
    <source>
        <dbReference type="ARBA" id="ARBA00022763"/>
    </source>
</evidence>
<feature type="region of interest" description="Disordered" evidence="5">
    <location>
        <begin position="1"/>
        <end position="27"/>
    </location>
</feature>
<dbReference type="GO" id="GO:0000724">
    <property type="term" value="P:double-strand break repair via homologous recombination"/>
    <property type="evidence" value="ECO:0007669"/>
    <property type="project" value="TreeGrafter"/>
</dbReference>
<evidence type="ECO:0000256" key="3">
    <source>
        <dbReference type="ARBA" id="ARBA00023172"/>
    </source>
</evidence>
<dbReference type="GeneID" id="7195438"/>
<dbReference type="GO" id="GO:0006312">
    <property type="term" value="P:mitotic recombination"/>
    <property type="evidence" value="ECO:0007669"/>
    <property type="project" value="TreeGrafter"/>
</dbReference>
<evidence type="ECO:0000256" key="4">
    <source>
        <dbReference type="ARBA" id="ARBA00023204"/>
    </source>
</evidence>
<evidence type="ECO:0000313" key="7">
    <source>
        <dbReference type="Proteomes" id="UP000000759"/>
    </source>
</evidence>
<dbReference type="EMBL" id="CM000622">
    <property type="protein sequence ID" value="EEC44806.1"/>
    <property type="molecule type" value="Genomic_DNA"/>
</dbReference>
<keyword evidence="2" id="KW-0227">DNA damage</keyword>
<dbReference type="InterPro" id="IPR007232">
    <property type="entry name" value="Rad52_Rad59_Rad22"/>
</dbReference>
<dbReference type="Gene3D" id="3.30.390.80">
    <property type="entry name" value="DNA repair protein Rad52/59/22"/>
    <property type="match status" value="1"/>
</dbReference>
<name>B7G9F5_PHATC</name>
<feature type="compositionally biased region" description="Polar residues" evidence="5">
    <location>
        <begin position="428"/>
        <end position="451"/>
    </location>
</feature>
<dbReference type="Proteomes" id="UP000000759">
    <property type="component" value="Chromosome 20"/>
</dbReference>
<dbReference type="GO" id="GO:0005634">
    <property type="term" value="C:nucleus"/>
    <property type="evidence" value="ECO:0007669"/>
    <property type="project" value="TreeGrafter"/>
</dbReference>
<feature type="compositionally biased region" description="Basic and acidic residues" evidence="5">
    <location>
        <begin position="407"/>
        <end position="422"/>
    </location>
</feature>
<evidence type="ECO:0000313" key="6">
    <source>
        <dbReference type="EMBL" id="EEC44806.1"/>
    </source>
</evidence>
<evidence type="ECO:0000256" key="5">
    <source>
        <dbReference type="SAM" id="MobiDB-lite"/>
    </source>
</evidence>
<feature type="region of interest" description="Disordered" evidence="5">
    <location>
        <begin position="389"/>
        <end position="468"/>
    </location>
</feature>
<dbReference type="OrthoDB" id="206565at2759"/>
<evidence type="ECO:0008006" key="8">
    <source>
        <dbReference type="Google" id="ProtNLM"/>
    </source>
</evidence>
<dbReference type="InParanoid" id="B7G9F5"/>
<evidence type="ECO:0000256" key="1">
    <source>
        <dbReference type="ARBA" id="ARBA00006638"/>
    </source>
</evidence>
<proteinExistence type="inferred from homology"/>
<feature type="compositionally biased region" description="Polar residues" evidence="5">
    <location>
        <begin position="16"/>
        <end position="27"/>
    </location>
</feature>
<feature type="region of interest" description="Disordered" evidence="5">
    <location>
        <begin position="277"/>
        <end position="296"/>
    </location>
</feature>
<dbReference type="PaxDb" id="2850-Phatr49083"/>
<dbReference type="Pfam" id="PF04098">
    <property type="entry name" value="Rad52_Rad22"/>
    <property type="match status" value="1"/>
</dbReference>
<dbReference type="InterPro" id="IPR042525">
    <property type="entry name" value="Rad52_Rad59_Rad22_sf"/>
</dbReference>
<keyword evidence="4" id="KW-0234">DNA repair</keyword>
<reference evidence="6 7" key="1">
    <citation type="journal article" date="2008" name="Nature">
        <title>The Phaeodactylum genome reveals the evolutionary history of diatom genomes.</title>
        <authorList>
            <person name="Bowler C."/>
            <person name="Allen A.E."/>
            <person name="Badger J.H."/>
            <person name="Grimwood J."/>
            <person name="Jabbari K."/>
            <person name="Kuo A."/>
            <person name="Maheswari U."/>
            <person name="Martens C."/>
            <person name="Maumus F."/>
            <person name="Otillar R.P."/>
            <person name="Rayko E."/>
            <person name="Salamov A."/>
            <person name="Vandepoele K."/>
            <person name="Beszteri B."/>
            <person name="Gruber A."/>
            <person name="Heijde M."/>
            <person name="Katinka M."/>
            <person name="Mock T."/>
            <person name="Valentin K."/>
            <person name="Verret F."/>
            <person name="Berges J.A."/>
            <person name="Brownlee C."/>
            <person name="Cadoret J.P."/>
            <person name="Chiovitti A."/>
            <person name="Choi C.J."/>
            <person name="Coesel S."/>
            <person name="De Martino A."/>
            <person name="Detter J.C."/>
            <person name="Durkin C."/>
            <person name="Falciatore A."/>
            <person name="Fournet J."/>
            <person name="Haruta M."/>
            <person name="Huysman M.J."/>
            <person name="Jenkins B.D."/>
            <person name="Jiroutova K."/>
            <person name="Jorgensen R.E."/>
            <person name="Joubert Y."/>
            <person name="Kaplan A."/>
            <person name="Kroger N."/>
            <person name="Kroth P.G."/>
            <person name="La Roche J."/>
            <person name="Lindquist E."/>
            <person name="Lommer M."/>
            <person name="Martin-Jezequel V."/>
            <person name="Lopez P.J."/>
            <person name="Lucas S."/>
            <person name="Mangogna M."/>
            <person name="McGinnis K."/>
            <person name="Medlin L.K."/>
            <person name="Montsant A."/>
            <person name="Oudot-Le Secq M.P."/>
            <person name="Napoli C."/>
            <person name="Obornik M."/>
            <person name="Parker M.S."/>
            <person name="Petit J.L."/>
            <person name="Porcel B.M."/>
            <person name="Poulsen N."/>
            <person name="Robison M."/>
            <person name="Rychlewski L."/>
            <person name="Rynearson T.A."/>
            <person name="Schmutz J."/>
            <person name="Shapiro H."/>
            <person name="Siaut M."/>
            <person name="Stanley M."/>
            <person name="Sussman M.R."/>
            <person name="Taylor A.R."/>
            <person name="Vardi A."/>
            <person name="von Dassow P."/>
            <person name="Vyverman W."/>
            <person name="Willis A."/>
            <person name="Wyrwicz L.S."/>
            <person name="Rokhsar D.S."/>
            <person name="Weissenbach J."/>
            <person name="Armbrust E.V."/>
            <person name="Green B.R."/>
            <person name="Van de Peer Y."/>
            <person name="Grigoriev I.V."/>
        </authorList>
    </citation>
    <scope>NUCLEOTIDE SEQUENCE [LARGE SCALE GENOMIC DNA]</scope>
    <source>
        <strain evidence="6 7">CCAP 1055/1</strain>
    </source>
</reference>
<dbReference type="AlphaFoldDB" id="B7G9F5"/>
<dbReference type="SUPFAM" id="SSF54768">
    <property type="entry name" value="dsRNA-binding domain-like"/>
    <property type="match status" value="1"/>
</dbReference>
<accession>B7G9F5</accession>
<keyword evidence="3" id="KW-0233">DNA recombination</keyword>
<dbReference type="PANTHER" id="PTHR12132">
    <property type="entry name" value="DNA REPAIR AND RECOMBINATION PROTEIN RAD52, RAD59"/>
    <property type="match status" value="1"/>
</dbReference>
<feature type="region of interest" description="Disordered" evidence="5">
    <location>
        <begin position="64"/>
        <end position="94"/>
    </location>
</feature>
<sequence>MNPPAKVDPRGHADGNPNTSGDSHSSLLNTVNKTASSMDMDATMSAFSATEAYVQSTYQPPGAVYDNRMVNNSSSPHHNNKTPATAPRPVDYVRNPTDRSVLMDHHGRPITVDRLLATKPLQRELSTRPGPGNRKMLYLSGEGVTRTLNDIFGYDGWNLDIRKVTQVHQHQDTKTTRWNVSYMAHVRITHCRSGTYKEDMGAGDSTDKNVQTAIAHALKASITDALKRAARHFGDKLGNSLYQGTFTIHKAPKTLADALDQYDTERAHAKFGIVPRPTLPVQKASGGGRDHQSDMTKVHNSDAAQPSMSLVSTVNSAPEDAASVLKTPLHPSLRSVTPAPSGPWALSDLQQQQADGLVFAAAATPTLFPKEVTRSHGLFTCETSVPAIPHHPTNASTSSTASSWMSHEAHRPETATGSRHDGAGGGITTAQMTRSIVPSNATRFSESAQLPQQPPCKKAKANVNPYGK</sequence>
<gene>
    <name evidence="6" type="primary">Rad22</name>
    <name evidence="6" type="ORF">PHATRDRAFT_49083</name>
</gene>
<dbReference type="HOGENOM" id="CLU_554893_0_0_1"/>
<dbReference type="GO" id="GO:0045002">
    <property type="term" value="P:double-strand break repair via single-strand annealing"/>
    <property type="evidence" value="ECO:0007669"/>
    <property type="project" value="TreeGrafter"/>
</dbReference>
<feature type="compositionally biased region" description="Polar residues" evidence="5">
    <location>
        <begin position="69"/>
        <end position="83"/>
    </location>
</feature>
<dbReference type="eggNOG" id="KOG4141">
    <property type="taxonomic scope" value="Eukaryota"/>
</dbReference>
<reference evidence="7" key="2">
    <citation type="submission" date="2008-08" db="EMBL/GenBank/DDBJ databases">
        <authorList>
            <consortium name="Diatom Consortium"/>
            <person name="Grigoriev I."/>
            <person name="Grimwood J."/>
            <person name="Kuo A."/>
            <person name="Otillar R.P."/>
            <person name="Salamov A."/>
            <person name="Detter J.C."/>
            <person name="Lindquist E."/>
            <person name="Shapiro H."/>
            <person name="Lucas S."/>
            <person name="Glavina del Rio T."/>
            <person name="Pitluck S."/>
            <person name="Rokhsar D."/>
            <person name="Bowler C."/>
        </authorList>
    </citation>
    <scope>GENOME REANNOTATION</scope>
    <source>
        <strain evidence="7">CCAP 1055/1</strain>
    </source>
</reference>
<dbReference type="KEGG" id="pti:PHATRDRAFT_49083"/>
<dbReference type="InterPro" id="IPR041247">
    <property type="entry name" value="Rad52_fam"/>
</dbReference>
<organism evidence="6 7">
    <name type="scientific">Phaeodactylum tricornutum (strain CCAP 1055/1)</name>
    <dbReference type="NCBI Taxonomy" id="556484"/>
    <lineage>
        <taxon>Eukaryota</taxon>
        <taxon>Sar</taxon>
        <taxon>Stramenopiles</taxon>
        <taxon>Ochrophyta</taxon>
        <taxon>Bacillariophyta</taxon>
        <taxon>Bacillariophyceae</taxon>
        <taxon>Bacillariophycidae</taxon>
        <taxon>Naviculales</taxon>
        <taxon>Phaeodactylaceae</taxon>
        <taxon>Phaeodactylum</taxon>
    </lineage>
</organism>